<dbReference type="SUPFAM" id="SSF46548">
    <property type="entry name" value="alpha-helical ferredoxin"/>
    <property type="match status" value="1"/>
</dbReference>
<dbReference type="AlphaFoldDB" id="A0A9D1SJT2"/>
<dbReference type="PANTHER" id="PTHR42783">
    <property type="entry name" value="GLUTAMATE SYNTHASE [NADPH] SMALL CHAIN"/>
    <property type="match status" value="1"/>
</dbReference>
<sequence length="460" mass="49107">MAVNMKGRNAPRLQEAEKRIRNFDEVSLGFDDQTMIEEANRCLNCKNAPCMGGCPVGIHIPEFISCLKEGDKEGASRVIARSTKLPAICGRVCPQEKQCEKYCVRNRAGGAVAIGQLERCVGDYNLGKENVKSAPAPDAPAVAIVGSGPAGLTCAADCLSAGLRVTIFEAFHKAGGVLTYGIPEFRLPKAIVDKEISKLLDMGCELKLNSVVGRSETIEDLKRDYKAIFISSGAGLPQFLHIEGENLNGVMSANEFLTRVNLMKAYKKDSATPVYCGSRVVVVGAGNVAMDAARTAKRLGGDVTIVYRRSRDEIPARAEEVEHAEEEGVKFMLLTNPVSIGGDKTGMVNSMKCIKMQLGEPDASGRRRPIPVEGSEFEISTDHVIVALGTSPNPLIKKAFPMLTFNPHGTIAADENMFTGVEGIWAGGDVVTGSATVISAMGAGRKAAAQIIKYLGVKGE</sequence>
<feature type="domain" description="FAD/NAD(P)-binding" evidence="1">
    <location>
        <begin position="141"/>
        <end position="444"/>
    </location>
</feature>
<dbReference type="Pfam" id="PF14691">
    <property type="entry name" value="Fer4_20"/>
    <property type="match status" value="1"/>
</dbReference>
<gene>
    <name evidence="3" type="primary">gltA</name>
    <name evidence="3" type="ORF">IAB07_00630</name>
</gene>
<dbReference type="Gene3D" id="3.50.50.60">
    <property type="entry name" value="FAD/NAD(P)-binding domain"/>
    <property type="match status" value="2"/>
</dbReference>
<reference evidence="3" key="1">
    <citation type="submission" date="2020-10" db="EMBL/GenBank/DDBJ databases">
        <authorList>
            <person name="Gilroy R."/>
        </authorList>
    </citation>
    <scope>NUCLEOTIDE SEQUENCE</scope>
    <source>
        <strain evidence="3">9366</strain>
    </source>
</reference>
<dbReference type="EC" id="1.4.1.13" evidence="3"/>
<dbReference type="PRINTS" id="PR00469">
    <property type="entry name" value="PNDRDTASEII"/>
</dbReference>
<dbReference type="Pfam" id="PF07992">
    <property type="entry name" value="Pyr_redox_2"/>
    <property type="match status" value="1"/>
</dbReference>
<dbReference type="InterPro" id="IPR023753">
    <property type="entry name" value="FAD/NAD-binding_dom"/>
</dbReference>
<dbReference type="GO" id="GO:0004355">
    <property type="term" value="F:glutamate synthase (NADPH) activity"/>
    <property type="evidence" value="ECO:0007669"/>
    <property type="project" value="UniProtKB-EC"/>
</dbReference>
<dbReference type="InterPro" id="IPR028261">
    <property type="entry name" value="DPD_II"/>
</dbReference>
<comment type="caution">
    <text evidence="3">The sequence shown here is derived from an EMBL/GenBank/DDBJ whole genome shotgun (WGS) entry which is preliminary data.</text>
</comment>
<evidence type="ECO:0000259" key="2">
    <source>
        <dbReference type="Pfam" id="PF14691"/>
    </source>
</evidence>
<organism evidence="3 4">
    <name type="scientific">Candidatus Caccalectryoclostridium excrementigallinarum</name>
    <dbReference type="NCBI Taxonomy" id="2840710"/>
    <lineage>
        <taxon>Bacteria</taxon>
        <taxon>Bacillati</taxon>
        <taxon>Bacillota</taxon>
        <taxon>Clostridia</taxon>
        <taxon>Christensenellales</taxon>
        <taxon>Christensenellaceae</taxon>
        <taxon>Christensenellaceae incertae sedis</taxon>
        <taxon>Candidatus Caccalectryoclostridium</taxon>
    </lineage>
</organism>
<protein>
    <submittedName>
        <fullName evidence="3">NADPH-dependent glutamate synthase</fullName>
        <ecNumber evidence="3">1.4.1.13</ecNumber>
    </submittedName>
</protein>
<proteinExistence type="predicted"/>
<dbReference type="Proteomes" id="UP000824145">
    <property type="component" value="Unassembled WGS sequence"/>
</dbReference>
<dbReference type="InterPro" id="IPR006004">
    <property type="entry name" value="SudA-like"/>
</dbReference>
<evidence type="ECO:0000313" key="3">
    <source>
        <dbReference type="EMBL" id="HIU62258.1"/>
    </source>
</evidence>
<evidence type="ECO:0000313" key="4">
    <source>
        <dbReference type="Proteomes" id="UP000824145"/>
    </source>
</evidence>
<reference evidence="3" key="2">
    <citation type="journal article" date="2021" name="PeerJ">
        <title>Extensive microbial diversity within the chicken gut microbiome revealed by metagenomics and culture.</title>
        <authorList>
            <person name="Gilroy R."/>
            <person name="Ravi A."/>
            <person name="Getino M."/>
            <person name="Pursley I."/>
            <person name="Horton D.L."/>
            <person name="Alikhan N.F."/>
            <person name="Baker D."/>
            <person name="Gharbi K."/>
            <person name="Hall N."/>
            <person name="Watson M."/>
            <person name="Adriaenssens E.M."/>
            <person name="Foster-Nyarko E."/>
            <person name="Jarju S."/>
            <person name="Secka A."/>
            <person name="Antonio M."/>
            <person name="Oren A."/>
            <person name="Chaudhuri R.R."/>
            <person name="La Ragione R."/>
            <person name="Hildebrand F."/>
            <person name="Pallen M.J."/>
        </authorList>
    </citation>
    <scope>NUCLEOTIDE SEQUENCE</scope>
    <source>
        <strain evidence="3">9366</strain>
    </source>
</reference>
<accession>A0A9D1SJT2</accession>
<evidence type="ECO:0000259" key="1">
    <source>
        <dbReference type="Pfam" id="PF07992"/>
    </source>
</evidence>
<dbReference type="Gene3D" id="1.10.1060.10">
    <property type="entry name" value="Alpha-helical ferredoxin"/>
    <property type="match status" value="1"/>
</dbReference>
<dbReference type="PRINTS" id="PR00368">
    <property type="entry name" value="FADPNR"/>
</dbReference>
<feature type="domain" description="Dihydroprymidine dehydrogenase" evidence="2">
    <location>
        <begin position="19"/>
        <end position="126"/>
    </location>
</feature>
<dbReference type="SUPFAM" id="SSF51971">
    <property type="entry name" value="Nucleotide-binding domain"/>
    <property type="match status" value="1"/>
</dbReference>
<dbReference type="GO" id="GO:0051536">
    <property type="term" value="F:iron-sulfur cluster binding"/>
    <property type="evidence" value="ECO:0007669"/>
    <property type="project" value="InterPro"/>
</dbReference>
<dbReference type="NCBIfam" id="TIGR01316">
    <property type="entry name" value="gltA"/>
    <property type="match status" value="1"/>
</dbReference>
<dbReference type="EMBL" id="DVNJ01000001">
    <property type="protein sequence ID" value="HIU62258.1"/>
    <property type="molecule type" value="Genomic_DNA"/>
</dbReference>
<dbReference type="InterPro" id="IPR036188">
    <property type="entry name" value="FAD/NAD-bd_sf"/>
</dbReference>
<dbReference type="PANTHER" id="PTHR42783:SF3">
    <property type="entry name" value="GLUTAMATE SYNTHASE [NADPH] SMALL CHAIN-RELATED"/>
    <property type="match status" value="1"/>
</dbReference>
<keyword evidence="3" id="KW-0560">Oxidoreductase</keyword>
<dbReference type="InterPro" id="IPR009051">
    <property type="entry name" value="Helical_ferredxn"/>
</dbReference>
<name>A0A9D1SJT2_9FIRM</name>